<dbReference type="SMART" id="SM00559">
    <property type="entry name" value="Ku78"/>
    <property type="match status" value="1"/>
</dbReference>
<evidence type="ECO:0000256" key="12">
    <source>
        <dbReference type="ARBA" id="ARBA00023204"/>
    </source>
</evidence>
<accession>A0ABR3MRZ3</accession>
<evidence type="ECO:0000256" key="8">
    <source>
        <dbReference type="ARBA" id="ARBA00022806"/>
    </source>
</evidence>
<dbReference type="SUPFAM" id="SSF56672">
    <property type="entry name" value="DNA/RNA polymerases"/>
    <property type="match status" value="1"/>
</dbReference>
<keyword evidence="8" id="KW-0347">Helicase</keyword>
<dbReference type="Pfam" id="PF03730">
    <property type="entry name" value="Ku_C"/>
    <property type="match status" value="1"/>
</dbReference>
<keyword evidence="9" id="KW-0067">ATP-binding</keyword>
<dbReference type="CDD" id="cd00873">
    <property type="entry name" value="KU80"/>
    <property type="match status" value="1"/>
</dbReference>
<keyword evidence="13" id="KW-0539">Nucleus</keyword>
<dbReference type="Pfam" id="PF02735">
    <property type="entry name" value="Ku"/>
    <property type="match status" value="1"/>
</dbReference>
<evidence type="ECO:0000256" key="2">
    <source>
        <dbReference type="ARBA" id="ARBA00004286"/>
    </source>
</evidence>
<evidence type="ECO:0000313" key="17">
    <source>
        <dbReference type="EMBL" id="KAL1267380.1"/>
    </source>
</evidence>
<evidence type="ECO:0000313" key="18">
    <source>
        <dbReference type="Proteomes" id="UP001558613"/>
    </source>
</evidence>
<evidence type="ECO:0000256" key="7">
    <source>
        <dbReference type="ARBA" id="ARBA00022801"/>
    </source>
</evidence>
<evidence type="ECO:0000256" key="10">
    <source>
        <dbReference type="ARBA" id="ARBA00023125"/>
    </source>
</evidence>
<reference evidence="17 18" key="1">
    <citation type="submission" date="2023-09" db="EMBL/GenBank/DDBJ databases">
        <authorList>
            <person name="Wang M."/>
        </authorList>
    </citation>
    <scope>NUCLEOTIDE SEQUENCE [LARGE SCALE GENOMIC DNA]</scope>
    <source>
        <strain evidence="17">GT-2023</strain>
        <tissue evidence="17">Liver</tissue>
    </source>
</reference>
<dbReference type="InterPro" id="IPR043502">
    <property type="entry name" value="DNA/RNA_pol_sf"/>
</dbReference>
<evidence type="ECO:0000256" key="1">
    <source>
        <dbReference type="ARBA" id="ARBA00004123"/>
    </source>
</evidence>
<keyword evidence="5" id="KW-0547">Nucleotide-binding</keyword>
<evidence type="ECO:0000256" key="6">
    <source>
        <dbReference type="ARBA" id="ARBA00022763"/>
    </source>
</evidence>
<dbReference type="Pfam" id="PF03731">
    <property type="entry name" value="Ku_N"/>
    <property type="match status" value="1"/>
</dbReference>
<evidence type="ECO:0000256" key="3">
    <source>
        <dbReference type="ARBA" id="ARBA00007726"/>
    </source>
</evidence>
<dbReference type="InterPro" id="IPR036494">
    <property type="entry name" value="Ku_C_sf"/>
</dbReference>
<dbReference type="Gene3D" id="3.40.50.410">
    <property type="entry name" value="von Willebrand factor, type A domain"/>
    <property type="match status" value="1"/>
</dbReference>
<name>A0ABR3MRZ3_9TELE</name>
<feature type="domain" description="Reverse transcriptase" evidence="16">
    <location>
        <begin position="1167"/>
        <end position="1421"/>
    </location>
</feature>
<comment type="subcellular location">
    <subcellularLocation>
        <location evidence="2">Chromosome</location>
    </subcellularLocation>
    <subcellularLocation>
        <location evidence="1">Nucleus</location>
    </subcellularLocation>
</comment>
<dbReference type="InterPro" id="IPR002035">
    <property type="entry name" value="VWF_A"/>
</dbReference>
<dbReference type="EMBL" id="JAYMGO010000009">
    <property type="protein sequence ID" value="KAL1267380.1"/>
    <property type="molecule type" value="Genomic_DNA"/>
</dbReference>
<dbReference type="Gene3D" id="1.25.40.240">
    <property type="entry name" value="Ku, C-terminal domain"/>
    <property type="match status" value="1"/>
</dbReference>
<proteinExistence type="inferred from homology"/>
<comment type="caution">
    <text evidence="17">The sequence shown here is derived from an EMBL/GenBank/DDBJ whole genome shotgun (WGS) entry which is preliminary data.</text>
</comment>
<dbReference type="InterPro" id="IPR005135">
    <property type="entry name" value="Endo/exonuclease/phosphatase"/>
</dbReference>
<dbReference type="Gene3D" id="3.60.10.10">
    <property type="entry name" value="Endonuclease/exonuclease/phosphatase"/>
    <property type="match status" value="1"/>
</dbReference>
<dbReference type="InterPro" id="IPR014893">
    <property type="entry name" value="Ku_PK_bind"/>
</dbReference>
<evidence type="ECO:0000256" key="9">
    <source>
        <dbReference type="ARBA" id="ARBA00022840"/>
    </source>
</evidence>
<feature type="region of interest" description="Disordered" evidence="14">
    <location>
        <begin position="182"/>
        <end position="207"/>
    </location>
</feature>
<dbReference type="PANTHER" id="PTHR12604:SF4">
    <property type="entry name" value="X-RAY REPAIR CROSS-COMPLEMENTING PROTEIN 5"/>
    <property type="match status" value="1"/>
</dbReference>
<dbReference type="Gene3D" id="2.40.290.10">
    <property type="match status" value="1"/>
</dbReference>
<dbReference type="InterPro" id="IPR036691">
    <property type="entry name" value="Endo/exonu/phosph_ase_sf"/>
</dbReference>
<evidence type="ECO:0000256" key="11">
    <source>
        <dbReference type="ARBA" id="ARBA00023172"/>
    </source>
</evidence>
<comment type="similarity">
    <text evidence="3">Belongs to the ku80 family.</text>
</comment>
<evidence type="ECO:0008006" key="19">
    <source>
        <dbReference type="Google" id="ProtNLM"/>
    </source>
</evidence>
<keyword evidence="6" id="KW-0227">DNA damage</keyword>
<dbReference type="Pfam" id="PF00078">
    <property type="entry name" value="RVT_1"/>
    <property type="match status" value="1"/>
</dbReference>
<sequence length="1639" mass="183189">MTGEATNPNVFCDTKSALVLCMDVGFSMSNSEPGQEPPFEQAKKVIQKFVQRQVFAENKDEVGLVLFGTDGTKNKLAKDGQYENITVHRHLMMADFELLSEIESEVQPGGQQADWLDALVVCMDLLQDETMGKKFERLNIVLLTDLNIQTSSDQLDVIINSLKKAGITLQFFLPFPVDDEDRADGRGDGAGPSEAPGRPGKGLSRQQTQGLEMVKQIMTSLEEEDGLDEVYTFSDALEKLSIFKRIDRRPMAWPCQLTIGSSLTIRIVGYKAVTEEKVKKSWAIVDAQSHQKDDVKRETVYCLNDDNETEVQKDDTIQGFRYGSDIVPFSKVDEDQMKYKSDGKCFSVLGFTKQELIHRHRFMGGQVVKVFAPRDDEHAAVALSALIHALDGLKMAAIVRYAYDRRSNPQVGAAFPCIKEKYECLLYVQLPFMEDLRQFTFPMLENNKKFTPSESQLSAVDALIDSMMLMEKDEDGESVDILKVNHIPNPQFQRLFQCLHHRGVNPDDPLPPVEPWLKRVLERPQAVSARCQAPLQDVKTKFPLKVVAKKKEQKTSADVFGSSAEEPDAKKVKVDEETEFNLAEIAAGNVTSVGSVNPVRDFCTLVQQKTVSFDQACQQLTHRIEQLLGNRSPEYYMKSFACIQAFRNQSVLSKNAELFNSYLQSLKRSIPDRNLQEFWHLLVQDALTLISKDEVDGSTISKQDANQFLSFEKKEEVQAAPAQEDTGDVDDLLDMIILGLTETWIRPEDSATPAALSKNFTFSHTPRQTGRGGGTGLLISDKWKYTTHSPIGNHSSFECHAITLTAPVKLQVVVIYRPPGQILNTFLEELDGLLSSFPEDGSPLLVFGDFNIHLNKPYATDFHSLLASFDLKRLTTTSTHKSGNQLDLIYTRNCIADNILVKPLHVSDHFLITFNIHLSTYASPTPLPVTFRRNLRSLSPSHFSSVLSSSLPSPTHFSSLDVDAATDTLCNTLKSCLDDICPLSTRPARATPSNPWLTDVLREHRSKLRQAERKWRKSKHPSDLSMYQSLVSAFSTKLHTAKSSYYHNKINSASDMRNLFKTFNSLLCPPPPPPTTTLTANDFAQFFTDKTRTISKQFLAPHTHDLQPTTPTSNTLTFSFCPLTETEVSKLLLSSHPTTCPLDPIPSHILQAISPTVLPALTHIINTSLLTGTFPTSFKQARVTPLLKKPTLNTSLLDSYRPVSLLPFIAKTLERVVFNQVSLFFSQNNLLDPNQSGFKRGHSTETALLSVTEALRTAKADSKSSVLILLDLSAAFDTVNHQILLSTLSSLGITGTPLRWFESYLTGRSFTVTWGGEVSKTHQLITGVPQGSVLGPLLFSIYTTSLGPIIESHGFSYHCYADDTQLHLSFQPDDPTVPARISGCLADISTWMKEHHLQLNLAKTELLVFPCTPNLQHGFTIQLGSSTITSSNSIRNLGVIFDDQLSFKDHIAKTTRSCRFALHNIRKIRPFLTVQATQLLVQALVISRLDYCNALLTGLPSCTIKPLQMIQNAAARPVFNEPKRAHVTPLFISLHWLPIAARIKFKTLMLAYRTTTATAPAYLHSLLQIYTPSRTLRSASERRLVVPSQRGAKSLSRTFSFTVPGWWNDLPTPIRNADSLTSFKRQLKTHLFQLYLLLP</sequence>
<dbReference type="PROSITE" id="PS50234">
    <property type="entry name" value="VWFA"/>
    <property type="match status" value="1"/>
</dbReference>
<keyword evidence="7" id="KW-0378">Hydrolase</keyword>
<dbReference type="InterPro" id="IPR016194">
    <property type="entry name" value="SPOC-like_C_dom_sf"/>
</dbReference>
<dbReference type="SUPFAM" id="SSF101420">
    <property type="entry name" value="C-terminal domain of Ku80"/>
    <property type="match status" value="1"/>
</dbReference>
<dbReference type="SUPFAM" id="SSF56219">
    <property type="entry name" value="DNase I-like"/>
    <property type="match status" value="1"/>
</dbReference>
<dbReference type="CDD" id="cd01650">
    <property type="entry name" value="RT_nLTR_like"/>
    <property type="match status" value="1"/>
</dbReference>
<dbReference type="InterPro" id="IPR005161">
    <property type="entry name" value="Ku_N"/>
</dbReference>
<organism evidence="17 18">
    <name type="scientific">Cirrhinus molitorella</name>
    <name type="common">mud carp</name>
    <dbReference type="NCBI Taxonomy" id="172907"/>
    <lineage>
        <taxon>Eukaryota</taxon>
        <taxon>Metazoa</taxon>
        <taxon>Chordata</taxon>
        <taxon>Craniata</taxon>
        <taxon>Vertebrata</taxon>
        <taxon>Euteleostomi</taxon>
        <taxon>Actinopterygii</taxon>
        <taxon>Neopterygii</taxon>
        <taxon>Teleostei</taxon>
        <taxon>Ostariophysi</taxon>
        <taxon>Cypriniformes</taxon>
        <taxon>Cyprinidae</taxon>
        <taxon>Labeoninae</taxon>
        <taxon>Labeonini</taxon>
        <taxon>Cirrhinus</taxon>
    </lineage>
</organism>
<protein>
    <recommendedName>
        <fullName evidence="19">VWFA domain-containing protein</fullName>
    </recommendedName>
</protein>
<evidence type="ECO:0000256" key="14">
    <source>
        <dbReference type="SAM" id="MobiDB-lite"/>
    </source>
</evidence>
<dbReference type="SUPFAM" id="SSF53300">
    <property type="entry name" value="vWA-like"/>
    <property type="match status" value="1"/>
</dbReference>
<keyword evidence="18" id="KW-1185">Reference proteome</keyword>
<dbReference type="SUPFAM" id="SSF100939">
    <property type="entry name" value="SPOC domain-like"/>
    <property type="match status" value="1"/>
</dbReference>
<dbReference type="InterPro" id="IPR000477">
    <property type="entry name" value="RT_dom"/>
</dbReference>
<dbReference type="Pfam" id="PF03372">
    <property type="entry name" value="Exo_endo_phos"/>
    <property type="match status" value="1"/>
</dbReference>
<dbReference type="PROSITE" id="PS50878">
    <property type="entry name" value="RT_POL"/>
    <property type="match status" value="1"/>
</dbReference>
<dbReference type="InterPro" id="IPR005160">
    <property type="entry name" value="Ku_C"/>
</dbReference>
<keyword evidence="10" id="KW-0238">DNA-binding</keyword>
<dbReference type="PANTHER" id="PTHR12604">
    <property type="entry name" value="KU AUTOANTIGEN DNA HELICASE"/>
    <property type="match status" value="1"/>
</dbReference>
<evidence type="ECO:0000259" key="16">
    <source>
        <dbReference type="PROSITE" id="PS50878"/>
    </source>
</evidence>
<dbReference type="InterPro" id="IPR006164">
    <property type="entry name" value="DNA_bd_Ku70/Ku80"/>
</dbReference>
<keyword evidence="11" id="KW-0233">DNA recombination</keyword>
<dbReference type="CDD" id="cd01458">
    <property type="entry name" value="vWA_ku"/>
    <property type="match status" value="1"/>
</dbReference>
<evidence type="ECO:0000256" key="13">
    <source>
        <dbReference type="ARBA" id="ARBA00023242"/>
    </source>
</evidence>
<keyword evidence="4" id="KW-0158">Chromosome</keyword>
<evidence type="ECO:0000256" key="5">
    <source>
        <dbReference type="ARBA" id="ARBA00022741"/>
    </source>
</evidence>
<evidence type="ECO:0000256" key="4">
    <source>
        <dbReference type="ARBA" id="ARBA00022454"/>
    </source>
</evidence>
<dbReference type="Proteomes" id="UP001558613">
    <property type="component" value="Unassembled WGS sequence"/>
</dbReference>
<keyword evidence="12" id="KW-0234">DNA repair</keyword>
<dbReference type="Pfam" id="PF08785">
    <property type="entry name" value="Ku_PK_bind"/>
    <property type="match status" value="1"/>
</dbReference>
<dbReference type="InterPro" id="IPR024193">
    <property type="entry name" value="Ku80"/>
</dbReference>
<gene>
    <name evidence="17" type="ORF">QQF64_032743</name>
</gene>
<dbReference type="InterPro" id="IPR036465">
    <property type="entry name" value="vWFA_dom_sf"/>
</dbReference>
<evidence type="ECO:0000259" key="15">
    <source>
        <dbReference type="PROSITE" id="PS50234"/>
    </source>
</evidence>
<feature type="domain" description="VWFA" evidence="15">
    <location>
        <begin position="17"/>
        <end position="169"/>
    </location>
</feature>
<dbReference type="Gene3D" id="1.10.1600.10">
    <property type="match status" value="1"/>
</dbReference>